<protein>
    <submittedName>
        <fullName evidence="2">Uncharacterized protein</fullName>
    </submittedName>
</protein>
<accession>A0ABR4P355</accession>
<name>A0ABR4P355_9HELO</name>
<evidence type="ECO:0000313" key="2">
    <source>
        <dbReference type="EMBL" id="KAL3417739.1"/>
    </source>
</evidence>
<gene>
    <name evidence="2" type="ORF">PVAG01_10749</name>
</gene>
<reference evidence="2 3" key="1">
    <citation type="submission" date="2024-06" db="EMBL/GenBank/DDBJ databases">
        <title>Complete genome of Phlyctema vagabunda strain 19-DSS-EL-015.</title>
        <authorList>
            <person name="Fiorenzani C."/>
        </authorList>
    </citation>
    <scope>NUCLEOTIDE SEQUENCE [LARGE SCALE GENOMIC DNA]</scope>
    <source>
        <strain evidence="2 3">19-DSS-EL-015</strain>
    </source>
</reference>
<dbReference type="Proteomes" id="UP001629113">
    <property type="component" value="Unassembled WGS sequence"/>
</dbReference>
<sequence>MGDGPCQQSYIIHNSENSRPLAIHPQSRTSESPNAGTHARSVASNLFGLFI</sequence>
<keyword evidence="3" id="KW-1185">Reference proteome</keyword>
<feature type="compositionally biased region" description="Polar residues" evidence="1">
    <location>
        <begin position="1"/>
        <end position="18"/>
    </location>
</feature>
<feature type="compositionally biased region" description="Polar residues" evidence="1">
    <location>
        <begin position="26"/>
        <end position="35"/>
    </location>
</feature>
<proteinExistence type="predicted"/>
<comment type="caution">
    <text evidence="2">The sequence shown here is derived from an EMBL/GenBank/DDBJ whole genome shotgun (WGS) entry which is preliminary data.</text>
</comment>
<evidence type="ECO:0000313" key="3">
    <source>
        <dbReference type="Proteomes" id="UP001629113"/>
    </source>
</evidence>
<dbReference type="EMBL" id="JBFCZG010000010">
    <property type="protein sequence ID" value="KAL3417739.1"/>
    <property type="molecule type" value="Genomic_DNA"/>
</dbReference>
<feature type="region of interest" description="Disordered" evidence="1">
    <location>
        <begin position="1"/>
        <end position="38"/>
    </location>
</feature>
<organism evidence="2 3">
    <name type="scientific">Phlyctema vagabunda</name>
    <dbReference type="NCBI Taxonomy" id="108571"/>
    <lineage>
        <taxon>Eukaryota</taxon>
        <taxon>Fungi</taxon>
        <taxon>Dikarya</taxon>
        <taxon>Ascomycota</taxon>
        <taxon>Pezizomycotina</taxon>
        <taxon>Leotiomycetes</taxon>
        <taxon>Helotiales</taxon>
        <taxon>Dermateaceae</taxon>
        <taxon>Phlyctema</taxon>
    </lineage>
</organism>
<evidence type="ECO:0000256" key="1">
    <source>
        <dbReference type="SAM" id="MobiDB-lite"/>
    </source>
</evidence>